<evidence type="ECO:0000256" key="1">
    <source>
        <dbReference type="SAM" id="Phobius"/>
    </source>
</evidence>
<evidence type="ECO:0000313" key="2">
    <source>
        <dbReference type="EMBL" id="DBA20611.1"/>
    </source>
</evidence>
<keyword evidence="1" id="KW-1133">Transmembrane helix</keyword>
<organism evidence="2 3">
    <name type="scientific">Pyxicephalus adspersus</name>
    <name type="common">African bullfrog</name>
    <dbReference type="NCBI Taxonomy" id="30357"/>
    <lineage>
        <taxon>Eukaryota</taxon>
        <taxon>Metazoa</taxon>
        <taxon>Chordata</taxon>
        <taxon>Craniata</taxon>
        <taxon>Vertebrata</taxon>
        <taxon>Euteleostomi</taxon>
        <taxon>Amphibia</taxon>
        <taxon>Batrachia</taxon>
        <taxon>Anura</taxon>
        <taxon>Neobatrachia</taxon>
        <taxon>Ranoidea</taxon>
        <taxon>Pyxicephalidae</taxon>
        <taxon>Pyxicephalinae</taxon>
        <taxon>Pyxicephalus</taxon>
    </lineage>
</organism>
<evidence type="ECO:0008006" key="4">
    <source>
        <dbReference type="Google" id="ProtNLM"/>
    </source>
</evidence>
<evidence type="ECO:0000313" key="3">
    <source>
        <dbReference type="Proteomes" id="UP001181693"/>
    </source>
</evidence>
<keyword evidence="3" id="KW-1185">Reference proteome</keyword>
<keyword evidence="1" id="KW-0812">Transmembrane</keyword>
<comment type="caution">
    <text evidence="2">The sequence shown here is derived from an EMBL/GenBank/DDBJ whole genome shotgun (WGS) entry which is preliminary data.</text>
</comment>
<dbReference type="EMBL" id="DYDO01000007">
    <property type="protein sequence ID" value="DBA20611.1"/>
    <property type="molecule type" value="Genomic_DNA"/>
</dbReference>
<protein>
    <recommendedName>
        <fullName evidence="4">Cytochrome P450</fullName>
    </recommendedName>
</protein>
<dbReference type="AlphaFoldDB" id="A0AAV2ZQI0"/>
<accession>A0AAV2ZQI0</accession>
<dbReference type="Proteomes" id="UP001181693">
    <property type="component" value="Unassembled WGS sequence"/>
</dbReference>
<proteinExistence type="predicted"/>
<keyword evidence="1" id="KW-0472">Membrane</keyword>
<reference evidence="2" key="1">
    <citation type="thesis" date="2020" institute="ProQuest LLC" country="789 East Eisenhower Parkway, Ann Arbor, MI, USA">
        <title>Comparative Genomics and Chromosome Evolution.</title>
        <authorList>
            <person name="Mudd A.B."/>
        </authorList>
    </citation>
    <scope>NUCLEOTIDE SEQUENCE</scope>
    <source>
        <strain evidence="2">1538</strain>
        <tissue evidence="2">Blood</tissue>
    </source>
</reference>
<feature type="transmembrane region" description="Helical" evidence="1">
    <location>
        <begin position="6"/>
        <end position="23"/>
    </location>
</feature>
<sequence>MELSMIGTLILIFLLTFLVTIWLRKGRQSTLPSGPTPLPLLGNILQINFKDLVHAFVQVSTNYAFLFFPRKNRATLHLLCMTLPK</sequence>
<name>A0AAV2ZQI0_PYXAD</name>
<gene>
    <name evidence="2" type="ORF">GDO54_017371</name>
</gene>